<dbReference type="AlphaFoldDB" id="A0A1R2BLJ9"/>
<dbReference type="Proteomes" id="UP000187209">
    <property type="component" value="Unassembled WGS sequence"/>
</dbReference>
<protein>
    <recommendedName>
        <fullName evidence="1">serine--tRNA ligase</fullName>
        <ecNumber evidence="1">6.1.1.11</ecNumber>
    </recommendedName>
    <alternativeName>
        <fullName evidence="6">Seryl-tRNA synthetase</fullName>
    </alternativeName>
</protein>
<dbReference type="Gene3D" id="3.30.930.10">
    <property type="entry name" value="Bira Bifunctional Protein, Domain 2"/>
    <property type="match status" value="1"/>
</dbReference>
<comment type="caution">
    <text evidence="11">The sequence shown here is derived from an EMBL/GenBank/DDBJ whole genome shotgun (WGS) entry which is preliminary data.</text>
</comment>
<evidence type="ECO:0000256" key="9">
    <source>
        <dbReference type="SAM" id="Coils"/>
    </source>
</evidence>
<dbReference type="Pfam" id="PF00587">
    <property type="entry name" value="tRNA-synt_2b"/>
    <property type="match status" value="1"/>
</dbReference>
<evidence type="ECO:0000256" key="4">
    <source>
        <dbReference type="ARBA" id="ARBA00022840"/>
    </source>
</evidence>
<keyword evidence="3" id="KW-0547">Nucleotide-binding</keyword>
<dbReference type="EMBL" id="MPUH01000565">
    <property type="protein sequence ID" value="OMJ77621.1"/>
    <property type="molecule type" value="Genomic_DNA"/>
</dbReference>
<feature type="binding site" evidence="8">
    <location>
        <begin position="358"/>
        <end position="361"/>
    </location>
    <ligand>
        <name>ATP</name>
        <dbReference type="ChEBI" id="CHEBI:30616"/>
    </ligand>
</feature>
<evidence type="ECO:0000256" key="2">
    <source>
        <dbReference type="ARBA" id="ARBA00022598"/>
    </source>
</evidence>
<keyword evidence="5" id="KW-0030">Aminoacyl-tRNA synthetase</keyword>
<reference evidence="11 12" key="1">
    <citation type="submission" date="2016-11" db="EMBL/GenBank/DDBJ databases">
        <title>The macronuclear genome of Stentor coeruleus: a giant cell with tiny introns.</title>
        <authorList>
            <person name="Slabodnick M."/>
            <person name="Ruby J.G."/>
            <person name="Reiff S.B."/>
            <person name="Swart E.C."/>
            <person name="Gosai S."/>
            <person name="Prabakaran S."/>
            <person name="Witkowska E."/>
            <person name="Larue G.E."/>
            <person name="Fisher S."/>
            <person name="Freeman R.M."/>
            <person name="Gunawardena J."/>
            <person name="Chu W."/>
            <person name="Stover N.A."/>
            <person name="Gregory B.D."/>
            <person name="Nowacki M."/>
            <person name="Derisi J."/>
            <person name="Roy S.W."/>
            <person name="Marshall W.F."/>
            <person name="Sood P."/>
        </authorList>
    </citation>
    <scope>NUCLEOTIDE SEQUENCE [LARGE SCALE GENOMIC DNA]</scope>
    <source>
        <strain evidence="11">WM001</strain>
    </source>
</reference>
<keyword evidence="2" id="KW-0436">Ligase</keyword>
<dbReference type="InterPro" id="IPR002317">
    <property type="entry name" value="Ser-tRNA-ligase_type_1"/>
</dbReference>
<dbReference type="InterPro" id="IPR015866">
    <property type="entry name" value="Ser-tRNA-synth_1_N"/>
</dbReference>
<dbReference type="PIRSF" id="PIRSF001529">
    <property type="entry name" value="Ser-tRNA-synth_IIa"/>
    <property type="match status" value="1"/>
</dbReference>
<dbReference type="InterPro" id="IPR042103">
    <property type="entry name" value="SerRS_1_N_sf"/>
</dbReference>
<dbReference type="InterPro" id="IPR010978">
    <property type="entry name" value="tRNA-bd_arm"/>
</dbReference>
<evidence type="ECO:0000256" key="3">
    <source>
        <dbReference type="ARBA" id="ARBA00022741"/>
    </source>
</evidence>
<dbReference type="SUPFAM" id="SSF46589">
    <property type="entry name" value="tRNA-binding arm"/>
    <property type="match status" value="1"/>
</dbReference>
<name>A0A1R2BLJ9_9CILI</name>
<dbReference type="GO" id="GO:0005524">
    <property type="term" value="F:ATP binding"/>
    <property type="evidence" value="ECO:0007669"/>
    <property type="project" value="UniProtKB-KW"/>
</dbReference>
<dbReference type="EC" id="6.1.1.11" evidence="1"/>
<feature type="binding site" evidence="7">
    <location>
        <position position="241"/>
    </location>
    <ligand>
        <name>L-serine</name>
        <dbReference type="ChEBI" id="CHEBI:33384"/>
    </ligand>
</feature>
<dbReference type="GO" id="GO:0004828">
    <property type="term" value="F:serine-tRNA ligase activity"/>
    <property type="evidence" value="ECO:0007669"/>
    <property type="project" value="UniProtKB-EC"/>
</dbReference>
<dbReference type="InterPro" id="IPR045864">
    <property type="entry name" value="aa-tRNA-synth_II/BPL/LPL"/>
</dbReference>
<dbReference type="NCBIfam" id="TIGR00414">
    <property type="entry name" value="serS"/>
    <property type="match status" value="1"/>
</dbReference>
<evidence type="ECO:0000256" key="7">
    <source>
        <dbReference type="PIRSR" id="PIRSR001529-1"/>
    </source>
</evidence>
<feature type="binding site" evidence="7">
    <location>
        <position position="272"/>
    </location>
    <ligand>
        <name>L-serine</name>
        <dbReference type="ChEBI" id="CHEBI:33384"/>
    </ligand>
</feature>
<dbReference type="PROSITE" id="PS50862">
    <property type="entry name" value="AA_TRNA_LIGASE_II"/>
    <property type="match status" value="1"/>
</dbReference>
<evidence type="ECO:0000259" key="10">
    <source>
        <dbReference type="PROSITE" id="PS50862"/>
    </source>
</evidence>
<dbReference type="InterPro" id="IPR002314">
    <property type="entry name" value="aa-tRNA-synt_IIb"/>
</dbReference>
<evidence type="ECO:0000313" key="11">
    <source>
        <dbReference type="EMBL" id="OMJ77621.1"/>
    </source>
</evidence>
<feature type="binding site" evidence="7">
    <location>
        <position position="390"/>
    </location>
    <ligand>
        <name>L-serine</name>
        <dbReference type="ChEBI" id="CHEBI:33384"/>
    </ligand>
</feature>
<evidence type="ECO:0000256" key="8">
    <source>
        <dbReference type="PIRSR" id="PIRSR001529-2"/>
    </source>
</evidence>
<dbReference type="GO" id="GO:0006434">
    <property type="term" value="P:seryl-tRNA aminoacylation"/>
    <property type="evidence" value="ECO:0007669"/>
    <property type="project" value="InterPro"/>
</dbReference>
<evidence type="ECO:0000313" key="12">
    <source>
        <dbReference type="Proteomes" id="UP000187209"/>
    </source>
</evidence>
<proteinExistence type="predicted"/>
<feature type="binding site" evidence="7">
    <location>
        <position position="294"/>
    </location>
    <ligand>
        <name>L-serine</name>
        <dbReference type="ChEBI" id="CHEBI:33384"/>
    </ligand>
</feature>
<evidence type="ECO:0000256" key="1">
    <source>
        <dbReference type="ARBA" id="ARBA00012840"/>
    </source>
</evidence>
<dbReference type="SUPFAM" id="SSF55681">
    <property type="entry name" value="Class II aaRS and biotin synthetases"/>
    <property type="match status" value="1"/>
</dbReference>
<keyword evidence="9" id="KW-0175">Coiled coil</keyword>
<feature type="site" description="Important for serine binding" evidence="7">
    <location>
        <position position="392"/>
    </location>
</feature>
<dbReference type="Pfam" id="PF02403">
    <property type="entry name" value="Seryl_tRNA_N"/>
    <property type="match status" value="1"/>
</dbReference>
<evidence type="ECO:0000256" key="5">
    <source>
        <dbReference type="ARBA" id="ARBA00023146"/>
    </source>
</evidence>
<feature type="binding site" evidence="8">
    <location>
        <begin position="272"/>
        <end position="274"/>
    </location>
    <ligand>
        <name>ATP</name>
        <dbReference type="ChEBI" id="CHEBI:30616"/>
    </ligand>
</feature>
<feature type="coiled-coil region" evidence="9">
    <location>
        <begin position="83"/>
        <end position="110"/>
    </location>
</feature>
<sequence length="430" mass="49418">MRRFSKLSLPSLTKYADIKYNFKYLKENLPFVLNNISNRGSSSNPERVIKLWEDYKRQLYDIELIRKRRNQHNDQKIYGSKNLEEHRKAGKEIKQTLDEFEKNLIKIEETMMTEALKIPNMTHPDVPAGTEPKEILRKPIPEFEVEIKDHLEIGKKFDLFDFDSASKITGSKFVYLKNQAALLELGLINWAMQKIVSKGFKPVITPDIARIDLARSCGFQPRDPAEQLYTLEHGDLCLVATAEIPIAGLMAENTVSEESLPMKYGAFSHCFRMEAGRGTASRGLYRMHQFSKVEMFAFCVPEQSENIHKEMLDIEMELIDELGLSYRVLDMPTKDLGASAYRKYDIEVWMPSRNDWGEVTSTSNCTDYQAVRLNSFVNRKTGKTHLHTVNGTACAIPRILLSLLEYGQTKDGSIKIPQCLHKYVGFDRIN</sequence>
<organism evidence="11 12">
    <name type="scientific">Stentor coeruleus</name>
    <dbReference type="NCBI Taxonomy" id="5963"/>
    <lineage>
        <taxon>Eukaryota</taxon>
        <taxon>Sar</taxon>
        <taxon>Alveolata</taxon>
        <taxon>Ciliophora</taxon>
        <taxon>Postciliodesmatophora</taxon>
        <taxon>Heterotrichea</taxon>
        <taxon>Heterotrichida</taxon>
        <taxon>Stentoridae</taxon>
        <taxon>Stentor</taxon>
    </lineage>
</organism>
<keyword evidence="4 8" id="KW-0067">ATP-binding</keyword>
<dbReference type="Gene3D" id="1.10.287.40">
    <property type="entry name" value="Serine-tRNA synthetase, tRNA binding domain"/>
    <property type="match status" value="1"/>
</dbReference>
<evidence type="ECO:0000256" key="6">
    <source>
        <dbReference type="ARBA" id="ARBA00031113"/>
    </source>
</evidence>
<feature type="domain" description="Aminoacyl-transfer RNA synthetases class-II family profile" evidence="10">
    <location>
        <begin position="149"/>
        <end position="417"/>
    </location>
</feature>
<accession>A0A1R2BLJ9</accession>
<gene>
    <name evidence="11" type="ORF">SteCoe_22746</name>
</gene>
<dbReference type="InterPro" id="IPR006195">
    <property type="entry name" value="aa-tRNA-synth_II"/>
</dbReference>
<keyword evidence="12" id="KW-1185">Reference proteome</keyword>
<dbReference type="PRINTS" id="PR00981">
    <property type="entry name" value="TRNASYNTHSER"/>
</dbReference>
<dbReference type="OrthoDB" id="10264585at2759"/>
<dbReference type="PANTHER" id="PTHR11778">
    <property type="entry name" value="SERYL-TRNA SYNTHETASE"/>
    <property type="match status" value="1"/>
</dbReference>